<gene>
    <name evidence="1" type="ORF">DPEC_G00284370</name>
</gene>
<sequence length="554" mass="61960">MTHRTNRHRLSVPTAASKSRVKMGDWNFLGGILEEVHIHSTMVGKIWLTILFIFRMLVLGVAAEDVWNDEQADFICNTEQPGCRNVCYDWAFPISLIRYWVLQVIFVSSPSLVYMGHAIYQLRVLEKTRHTKKAALRRELEAVDAEMVEVRRRIEREMRQLDLGKLNKAPLRGPLLRTYVAHIVTRSVVEVFFMSVQYLLYGHRLNPLFKCEREPCPNVVDCFISRPTEKTIFMMFMQGIAAVSLFLSLLEIMHLSYKKLKEGILDYYPHLKDDLDDYYVSKSKRNSAVQQVYAGGTTVDRKPTIATAPSGYTLLLEKQGNGPTYPLLNASTAFVPIQGDPGVQPGSDSHGTDSKEGELPSPSGHNSNSNNTSSETTHSPTADKQDEPEELVVHPLPHPMDRFPRHGDRFPRHTERILHHVGFKSQGTEYPTLPVADASSCPSLSAIARKPRRVSAPWNCSTVVEGNGSDSGDSYPGNISMTPHCSFTGSRARAFSKPDVKRLSRPQTPDSIGELSSESRHSHDGESPPICSPNRRLSLASSASSRRAPGDLQI</sequence>
<evidence type="ECO:0000313" key="2">
    <source>
        <dbReference type="Proteomes" id="UP001157502"/>
    </source>
</evidence>
<evidence type="ECO:0000313" key="1">
    <source>
        <dbReference type="EMBL" id="KAJ7991486.1"/>
    </source>
</evidence>
<organism evidence="1 2">
    <name type="scientific">Dallia pectoralis</name>
    <name type="common">Alaska blackfish</name>
    <dbReference type="NCBI Taxonomy" id="75939"/>
    <lineage>
        <taxon>Eukaryota</taxon>
        <taxon>Metazoa</taxon>
        <taxon>Chordata</taxon>
        <taxon>Craniata</taxon>
        <taxon>Vertebrata</taxon>
        <taxon>Euteleostomi</taxon>
        <taxon>Actinopterygii</taxon>
        <taxon>Neopterygii</taxon>
        <taxon>Teleostei</taxon>
        <taxon>Protacanthopterygii</taxon>
        <taxon>Esociformes</taxon>
        <taxon>Umbridae</taxon>
        <taxon>Dallia</taxon>
    </lineage>
</organism>
<proteinExistence type="predicted"/>
<dbReference type="Proteomes" id="UP001157502">
    <property type="component" value="Chromosome 26"/>
</dbReference>
<dbReference type="EMBL" id="CM055753">
    <property type="protein sequence ID" value="KAJ7991486.1"/>
    <property type="molecule type" value="Genomic_DNA"/>
</dbReference>
<reference evidence="1" key="1">
    <citation type="submission" date="2021-05" db="EMBL/GenBank/DDBJ databases">
        <authorList>
            <person name="Pan Q."/>
            <person name="Jouanno E."/>
            <person name="Zahm M."/>
            <person name="Klopp C."/>
            <person name="Cabau C."/>
            <person name="Louis A."/>
            <person name="Berthelot C."/>
            <person name="Parey E."/>
            <person name="Roest Crollius H."/>
            <person name="Montfort J."/>
            <person name="Robinson-Rechavi M."/>
            <person name="Bouchez O."/>
            <person name="Lampietro C."/>
            <person name="Lopez Roques C."/>
            <person name="Donnadieu C."/>
            <person name="Postlethwait J."/>
            <person name="Bobe J."/>
            <person name="Dillon D."/>
            <person name="Chandos A."/>
            <person name="von Hippel F."/>
            <person name="Guiguen Y."/>
        </authorList>
    </citation>
    <scope>NUCLEOTIDE SEQUENCE</scope>
    <source>
        <strain evidence="1">YG-Jan2019</strain>
    </source>
</reference>
<keyword evidence="2" id="KW-1185">Reference proteome</keyword>
<name>A0ACC2FJG7_DALPE</name>
<accession>A0ACC2FJG7</accession>
<protein>
    <submittedName>
        <fullName evidence="1">Uncharacterized protein</fullName>
    </submittedName>
</protein>
<comment type="caution">
    <text evidence="1">The sequence shown here is derived from an EMBL/GenBank/DDBJ whole genome shotgun (WGS) entry which is preliminary data.</text>
</comment>